<feature type="compositionally biased region" description="Low complexity" evidence="4">
    <location>
        <begin position="400"/>
        <end position="414"/>
    </location>
</feature>
<dbReference type="SMART" id="SM00398">
    <property type="entry name" value="HMG"/>
    <property type="match status" value="1"/>
</dbReference>
<evidence type="ECO:0000256" key="2">
    <source>
        <dbReference type="ARBA" id="ARBA00023242"/>
    </source>
</evidence>
<feature type="DNA-binding region" description="HMG box" evidence="3">
    <location>
        <begin position="122"/>
        <end position="188"/>
    </location>
</feature>
<dbReference type="SUPFAM" id="SSF47095">
    <property type="entry name" value="HMG-box"/>
    <property type="match status" value="1"/>
</dbReference>
<gene>
    <name evidence="6" type="ORF">BD289DRAFT_33579</name>
</gene>
<dbReference type="PROSITE" id="PS50118">
    <property type="entry name" value="HMG_BOX_2"/>
    <property type="match status" value="1"/>
</dbReference>
<evidence type="ECO:0000313" key="7">
    <source>
        <dbReference type="Proteomes" id="UP000241462"/>
    </source>
</evidence>
<feature type="region of interest" description="Disordered" evidence="4">
    <location>
        <begin position="358"/>
        <end position="418"/>
    </location>
</feature>
<keyword evidence="7" id="KW-1185">Reference proteome</keyword>
<feature type="region of interest" description="Disordered" evidence="4">
    <location>
        <begin position="75"/>
        <end position="127"/>
    </location>
</feature>
<feature type="region of interest" description="Disordered" evidence="4">
    <location>
        <begin position="205"/>
        <end position="253"/>
    </location>
</feature>
<feature type="region of interest" description="Disordered" evidence="4">
    <location>
        <begin position="271"/>
        <end position="331"/>
    </location>
</feature>
<dbReference type="PANTHER" id="PTHR46040:SF3">
    <property type="entry name" value="HIGH MOBILITY GROUP PROTEIN 2"/>
    <property type="match status" value="1"/>
</dbReference>
<reference evidence="6 7" key="1">
    <citation type="journal article" date="2018" name="Mycol. Prog.">
        <title>Coniella lustricola, a new species from submerged detritus.</title>
        <authorList>
            <person name="Raudabaugh D.B."/>
            <person name="Iturriaga T."/>
            <person name="Carver A."/>
            <person name="Mondo S."/>
            <person name="Pangilinan J."/>
            <person name="Lipzen A."/>
            <person name="He G."/>
            <person name="Amirebrahimi M."/>
            <person name="Grigoriev I.V."/>
            <person name="Miller A.N."/>
        </authorList>
    </citation>
    <scope>NUCLEOTIDE SEQUENCE [LARGE SCALE GENOMIC DNA]</scope>
    <source>
        <strain evidence="6 7">B22-T-1</strain>
    </source>
</reference>
<accession>A0A2T3A2J4</accession>
<dbReference type="GO" id="GO:0003677">
    <property type="term" value="F:DNA binding"/>
    <property type="evidence" value="ECO:0007669"/>
    <property type="project" value="UniProtKB-UniRule"/>
</dbReference>
<evidence type="ECO:0000256" key="3">
    <source>
        <dbReference type="PROSITE-ProRule" id="PRU00267"/>
    </source>
</evidence>
<protein>
    <recommendedName>
        <fullName evidence="5">HMG box domain-containing protein</fullName>
    </recommendedName>
</protein>
<feature type="domain" description="HMG box" evidence="5">
    <location>
        <begin position="122"/>
        <end position="188"/>
    </location>
</feature>
<dbReference type="OrthoDB" id="1919336at2759"/>
<dbReference type="InterPro" id="IPR013761">
    <property type="entry name" value="SAM/pointed_sf"/>
</dbReference>
<evidence type="ECO:0000256" key="4">
    <source>
        <dbReference type="SAM" id="MobiDB-lite"/>
    </source>
</evidence>
<dbReference type="Gene3D" id="1.10.150.50">
    <property type="entry name" value="Transcription Factor, Ets-1"/>
    <property type="match status" value="1"/>
</dbReference>
<evidence type="ECO:0000256" key="1">
    <source>
        <dbReference type="ARBA" id="ARBA00023125"/>
    </source>
</evidence>
<evidence type="ECO:0000313" key="6">
    <source>
        <dbReference type="EMBL" id="PSR81694.1"/>
    </source>
</evidence>
<dbReference type="Pfam" id="PF00536">
    <property type="entry name" value="SAM_1"/>
    <property type="match status" value="1"/>
</dbReference>
<keyword evidence="2 3" id="KW-0539">Nucleus</keyword>
<dbReference type="InterPro" id="IPR001660">
    <property type="entry name" value="SAM"/>
</dbReference>
<dbReference type="Proteomes" id="UP000241462">
    <property type="component" value="Unassembled WGS sequence"/>
</dbReference>
<feature type="compositionally biased region" description="Basic and acidic residues" evidence="4">
    <location>
        <begin position="210"/>
        <end position="222"/>
    </location>
</feature>
<organism evidence="6 7">
    <name type="scientific">Coniella lustricola</name>
    <dbReference type="NCBI Taxonomy" id="2025994"/>
    <lineage>
        <taxon>Eukaryota</taxon>
        <taxon>Fungi</taxon>
        <taxon>Dikarya</taxon>
        <taxon>Ascomycota</taxon>
        <taxon>Pezizomycotina</taxon>
        <taxon>Sordariomycetes</taxon>
        <taxon>Sordariomycetidae</taxon>
        <taxon>Diaporthales</taxon>
        <taxon>Schizoparmaceae</taxon>
        <taxon>Coniella</taxon>
    </lineage>
</organism>
<evidence type="ECO:0000259" key="5">
    <source>
        <dbReference type="PROSITE" id="PS50118"/>
    </source>
</evidence>
<dbReference type="GO" id="GO:0005634">
    <property type="term" value="C:nucleus"/>
    <property type="evidence" value="ECO:0007669"/>
    <property type="project" value="UniProtKB-UniRule"/>
</dbReference>
<dbReference type="EMBL" id="KZ678496">
    <property type="protein sequence ID" value="PSR81694.1"/>
    <property type="molecule type" value="Genomic_DNA"/>
</dbReference>
<proteinExistence type="predicted"/>
<dbReference type="InterPro" id="IPR009071">
    <property type="entry name" value="HMG_box_dom"/>
</dbReference>
<dbReference type="Gene3D" id="1.10.30.10">
    <property type="entry name" value="High mobility group box domain"/>
    <property type="match status" value="1"/>
</dbReference>
<dbReference type="InterPro" id="IPR051965">
    <property type="entry name" value="ChromReg_NeuronalGeneExpr"/>
</dbReference>
<feature type="compositionally biased region" description="Polar residues" evidence="4">
    <location>
        <begin position="90"/>
        <end position="101"/>
    </location>
</feature>
<sequence>MSSSRLAVIFGELGITQYLDAFVDQGFDSWETILDITESDLDALNVKLGHRRKLQRRIANARGIAPTAILVSPNRPAVEETRNDVHRPDTLTSASSQSQESAVPVVQKRKYRRHPKPDENAPERPPSAYVLFSNKMRDDLKGQNLTFTEIAKLVGENWQGLSQTEKEPFERQAQNAKEKYNNDLAQYKKTPEYKKYTQYLQDFKAKHGTQSHDKENAKRVRLSETVSGEPNGIPSHISRVARNGSLGDEPSARRHRIDSLVSNGESYYASSVVSTSQRSPGEDSTLASPNTGYFERRREHSPSFAVSPRDGSSQPPVLPTRRDPVYADGSHHDVISSHRHLPSFSDMLDGRSAQSGVLAPGEAATPKPMLPIGHMTVSPSSTPTASACESRPPSLKQEQSSAGSISSGSSYNSYPRTPVEGPMPIHALLTGGKQFNGPDPAYGMGPAMYRSMSPDERALPAFAPLPERHPSDSILASHTLPQVNGSYYHSHPSAPKHIPAMPPTRPGFPVHYHENRPSLPPVTAPHVGISPVSLPALQPSRKSDTGLDGISALLQADKIADRRST</sequence>
<feature type="compositionally biased region" description="Basic and acidic residues" evidence="4">
    <location>
        <begin position="320"/>
        <end position="331"/>
    </location>
</feature>
<dbReference type="InParanoid" id="A0A2T3A2J4"/>
<feature type="compositionally biased region" description="Low complexity" evidence="4">
    <location>
        <begin position="378"/>
        <end position="387"/>
    </location>
</feature>
<name>A0A2T3A2J4_9PEZI</name>
<dbReference type="Pfam" id="PF00505">
    <property type="entry name" value="HMG_box"/>
    <property type="match status" value="1"/>
</dbReference>
<dbReference type="SUPFAM" id="SSF47769">
    <property type="entry name" value="SAM/Pointed domain"/>
    <property type="match status" value="1"/>
</dbReference>
<feature type="compositionally biased region" description="Basic and acidic residues" evidence="4">
    <location>
        <begin position="77"/>
        <end position="89"/>
    </location>
</feature>
<keyword evidence="1 3" id="KW-0238">DNA-binding</keyword>
<dbReference type="STRING" id="2025994.A0A2T3A2J4"/>
<dbReference type="AlphaFoldDB" id="A0A2T3A2J4"/>
<dbReference type="InterPro" id="IPR036910">
    <property type="entry name" value="HMG_box_dom_sf"/>
</dbReference>
<dbReference type="PANTHER" id="PTHR46040">
    <property type="entry name" value="HIGH MOBILITY GROUP PROTEIN 2"/>
    <property type="match status" value="1"/>
</dbReference>
<dbReference type="GO" id="GO:0010468">
    <property type="term" value="P:regulation of gene expression"/>
    <property type="evidence" value="ECO:0007669"/>
    <property type="project" value="TreeGrafter"/>
</dbReference>